<evidence type="ECO:0000313" key="2">
    <source>
        <dbReference type="Proteomes" id="UP000012589"/>
    </source>
</evidence>
<accession>N1ZQB2</accession>
<organism evidence="1 2">
    <name type="scientific">Eubacterium plexicaudatum ASF492</name>
    <dbReference type="NCBI Taxonomy" id="1235802"/>
    <lineage>
        <taxon>Bacteria</taxon>
        <taxon>Bacillati</taxon>
        <taxon>Bacillota</taxon>
        <taxon>Clostridia</taxon>
        <taxon>Eubacteriales</taxon>
        <taxon>Eubacteriaceae</taxon>
        <taxon>Eubacterium</taxon>
    </lineage>
</organism>
<dbReference type="AlphaFoldDB" id="N1ZQB2"/>
<dbReference type="EMBL" id="AQFT01000171">
    <property type="protein sequence ID" value="EMZ19202.1"/>
    <property type="molecule type" value="Genomic_DNA"/>
</dbReference>
<evidence type="ECO:0000313" key="1">
    <source>
        <dbReference type="EMBL" id="EMZ19202.1"/>
    </source>
</evidence>
<reference evidence="1 2" key="1">
    <citation type="journal article" date="2014" name="Genome Announc.">
        <title>Draft genome sequences of the altered schaedler flora, a defined bacterial community from gnotobiotic mice.</title>
        <authorList>
            <person name="Wannemuehler M.J."/>
            <person name="Overstreet A.M."/>
            <person name="Ward D.V."/>
            <person name="Phillips G.J."/>
        </authorList>
    </citation>
    <scope>NUCLEOTIDE SEQUENCE [LARGE SCALE GENOMIC DNA]</scope>
    <source>
        <strain evidence="1 2">ASF492</strain>
    </source>
</reference>
<comment type="caution">
    <text evidence="1">The sequence shown here is derived from an EMBL/GenBank/DDBJ whole genome shotgun (WGS) entry which is preliminary data.</text>
</comment>
<gene>
    <name evidence="1" type="ORF">C823_05620</name>
</gene>
<name>N1ZQB2_9FIRM</name>
<dbReference type="HOGENOM" id="CLU_3381933_0_0_9"/>
<protein>
    <submittedName>
        <fullName evidence="1">Uncharacterized protein</fullName>
    </submittedName>
</protein>
<proteinExistence type="predicted"/>
<dbReference type="STRING" id="1235802.C823_05620"/>
<dbReference type="Proteomes" id="UP000012589">
    <property type="component" value="Unassembled WGS sequence"/>
</dbReference>
<keyword evidence="2" id="KW-1185">Reference proteome</keyword>
<sequence>MPELVKKKGAFSRIKDTMFLQNNFLLMADYNFY</sequence>